<dbReference type="EMBL" id="CAJOBC010125116">
    <property type="protein sequence ID" value="CAF4591346.1"/>
    <property type="molecule type" value="Genomic_DNA"/>
</dbReference>
<evidence type="ECO:0000313" key="1">
    <source>
        <dbReference type="EMBL" id="CAF1655167.1"/>
    </source>
</evidence>
<gene>
    <name evidence="1" type="ORF">GPM918_LOCUS45714</name>
    <name evidence="2" type="ORF">SRO942_LOCUS48508</name>
</gene>
<dbReference type="Proteomes" id="UP000663829">
    <property type="component" value="Unassembled WGS sequence"/>
</dbReference>
<evidence type="ECO:0000313" key="3">
    <source>
        <dbReference type="Proteomes" id="UP000663829"/>
    </source>
</evidence>
<proteinExistence type="predicted"/>
<comment type="caution">
    <text evidence="1">The sequence shown here is derived from an EMBL/GenBank/DDBJ whole genome shotgun (WGS) entry which is preliminary data.</text>
</comment>
<keyword evidence="3" id="KW-1185">Reference proteome</keyword>
<dbReference type="Proteomes" id="UP000681722">
    <property type="component" value="Unassembled WGS sequence"/>
</dbReference>
<dbReference type="AlphaFoldDB" id="A0A816EXR3"/>
<accession>A0A816EXR3</accession>
<reference evidence="1" key="1">
    <citation type="submission" date="2021-02" db="EMBL/GenBank/DDBJ databases">
        <authorList>
            <person name="Nowell W R."/>
        </authorList>
    </citation>
    <scope>NUCLEOTIDE SEQUENCE</scope>
</reference>
<feature type="non-terminal residue" evidence="1">
    <location>
        <position position="66"/>
    </location>
</feature>
<dbReference type="EMBL" id="CAJNOQ010053238">
    <property type="protein sequence ID" value="CAF1655167.1"/>
    <property type="molecule type" value="Genomic_DNA"/>
</dbReference>
<evidence type="ECO:0000313" key="2">
    <source>
        <dbReference type="EMBL" id="CAF4591346.1"/>
    </source>
</evidence>
<protein>
    <submittedName>
        <fullName evidence="1">Uncharacterized protein</fullName>
    </submittedName>
</protein>
<name>A0A816EXR3_9BILA</name>
<organism evidence="1 3">
    <name type="scientific">Didymodactylos carnosus</name>
    <dbReference type="NCBI Taxonomy" id="1234261"/>
    <lineage>
        <taxon>Eukaryota</taxon>
        <taxon>Metazoa</taxon>
        <taxon>Spiralia</taxon>
        <taxon>Gnathifera</taxon>
        <taxon>Rotifera</taxon>
        <taxon>Eurotatoria</taxon>
        <taxon>Bdelloidea</taxon>
        <taxon>Philodinida</taxon>
        <taxon>Philodinidae</taxon>
        <taxon>Didymodactylos</taxon>
    </lineage>
</organism>
<sequence>MEIYTFYRNLSKFEEEEGYERYDQERGHVLQQLIEKRGDMDMNKIIEVLIMLQRVPIGVLRLNDSH</sequence>